<evidence type="ECO:0000256" key="1">
    <source>
        <dbReference type="SAM" id="MobiDB-lite"/>
    </source>
</evidence>
<feature type="compositionally biased region" description="Basic and acidic residues" evidence="1">
    <location>
        <begin position="1"/>
        <end position="10"/>
    </location>
</feature>
<organism evidence="2 3">
    <name type="scientific">Riccia fluitans</name>
    <dbReference type="NCBI Taxonomy" id="41844"/>
    <lineage>
        <taxon>Eukaryota</taxon>
        <taxon>Viridiplantae</taxon>
        <taxon>Streptophyta</taxon>
        <taxon>Embryophyta</taxon>
        <taxon>Marchantiophyta</taxon>
        <taxon>Marchantiopsida</taxon>
        <taxon>Marchantiidae</taxon>
        <taxon>Marchantiales</taxon>
        <taxon>Ricciaceae</taxon>
        <taxon>Riccia</taxon>
    </lineage>
</organism>
<gene>
    <name evidence="2" type="ORF">R1flu_009670</name>
</gene>
<keyword evidence="3" id="KW-1185">Reference proteome</keyword>
<comment type="caution">
    <text evidence="2">The sequence shown here is derived from an EMBL/GenBank/DDBJ whole genome shotgun (WGS) entry which is preliminary data.</text>
</comment>
<accession>A0ABD1Z2X0</accession>
<reference evidence="2 3" key="1">
    <citation type="submission" date="2024-09" db="EMBL/GenBank/DDBJ databases">
        <title>Chromosome-scale assembly of Riccia fluitans.</title>
        <authorList>
            <person name="Paukszto L."/>
            <person name="Sawicki J."/>
            <person name="Karawczyk K."/>
            <person name="Piernik-Szablinska J."/>
            <person name="Szczecinska M."/>
            <person name="Mazdziarz M."/>
        </authorList>
    </citation>
    <scope>NUCLEOTIDE SEQUENCE [LARGE SCALE GENOMIC DNA]</scope>
    <source>
        <strain evidence="2">Rf_01</strain>
        <tissue evidence="2">Aerial parts of the thallus</tissue>
    </source>
</reference>
<evidence type="ECO:0000313" key="2">
    <source>
        <dbReference type="EMBL" id="KAL2642083.1"/>
    </source>
</evidence>
<protein>
    <submittedName>
        <fullName evidence="2">Uncharacterized protein</fullName>
    </submittedName>
</protein>
<evidence type="ECO:0000313" key="3">
    <source>
        <dbReference type="Proteomes" id="UP001605036"/>
    </source>
</evidence>
<feature type="region of interest" description="Disordered" evidence="1">
    <location>
        <begin position="1"/>
        <end position="21"/>
    </location>
</feature>
<dbReference type="EMBL" id="JBHFFA010000002">
    <property type="protein sequence ID" value="KAL2642083.1"/>
    <property type="molecule type" value="Genomic_DNA"/>
</dbReference>
<proteinExistence type="predicted"/>
<name>A0ABD1Z2X0_9MARC</name>
<dbReference type="Proteomes" id="UP001605036">
    <property type="component" value="Unassembled WGS sequence"/>
</dbReference>
<dbReference type="AlphaFoldDB" id="A0ABD1Z2X0"/>
<sequence length="91" mass="10349">MDESLVKVENTEFTGGDDYHADGPLNEVMAEACGDLALVNEEIEYLHEDPQYEEPQLPDFTQTTSKADRLTVPTNFQRYIADQSCMNPYDK</sequence>